<dbReference type="Gene3D" id="3.40.50.300">
    <property type="entry name" value="P-loop containing nucleotide triphosphate hydrolases"/>
    <property type="match status" value="1"/>
</dbReference>
<feature type="domain" description="ORC1/DEAH AAA+ ATPase" evidence="2">
    <location>
        <begin position="72"/>
        <end position="208"/>
    </location>
</feature>
<dbReference type="KEGG" id="meti:DK427_04225"/>
<reference evidence="3 4" key="1">
    <citation type="submission" date="2018-05" db="EMBL/GenBank/DDBJ databases">
        <title>Complete Genome Sequence of Methylobacterium sp. 17Sr1-43.</title>
        <authorList>
            <person name="Srinivasan S."/>
        </authorList>
    </citation>
    <scope>NUCLEOTIDE SEQUENCE [LARGE SCALE GENOMIC DNA]</scope>
    <source>
        <strain evidence="3 4">17Sr1-43</strain>
    </source>
</reference>
<dbReference type="InterPro" id="IPR049945">
    <property type="entry name" value="AAA_22"/>
</dbReference>
<dbReference type="GO" id="GO:0016887">
    <property type="term" value="F:ATP hydrolysis activity"/>
    <property type="evidence" value="ECO:0007669"/>
    <property type="project" value="InterPro"/>
</dbReference>
<evidence type="ECO:0000259" key="2">
    <source>
        <dbReference type="Pfam" id="PF13401"/>
    </source>
</evidence>
<sequence>MFSQVQTRALDLLANSGDAKRRARARIMERVRAKFLETDRYDELVESFQEALDSLELRADPDADLGPGNRTEAKILMVLGETGAGKTRSLKRMFARHDAFPGYDRPRSNCPLVTIKVRAPTTFTGVGRQILQKLGYPIKGALDKTLVWERVQERIEMCGLLAIHLDEMHNVVLKANEIDRTDIQNALKSMVTDEAWPIVVIVSGLPVLADFLEEAEEDRRRALTVNFDALDPELDGEAIREMGKTLASVAGVVFSDTVAKPLVPRLLHAGLYQMGTSIELIQEAIGQALKAETDDLRREHFASAYYKRTACGAAANPFTVDAWQKIDCSRVLQKSAAPTTDKTPAERIKAHRNRMKGKP</sequence>
<dbReference type="EMBL" id="CP029551">
    <property type="protein sequence ID" value="AWN35046.1"/>
    <property type="molecule type" value="Genomic_DNA"/>
</dbReference>
<dbReference type="OrthoDB" id="5288220at2"/>
<accession>A0A2U8VNU4</accession>
<dbReference type="InterPro" id="IPR027417">
    <property type="entry name" value="P-loop_NTPase"/>
</dbReference>
<organism evidence="3 4">
    <name type="scientific">Methylobacterium radiodurans</name>
    <dbReference type="NCBI Taxonomy" id="2202828"/>
    <lineage>
        <taxon>Bacteria</taxon>
        <taxon>Pseudomonadati</taxon>
        <taxon>Pseudomonadota</taxon>
        <taxon>Alphaproteobacteria</taxon>
        <taxon>Hyphomicrobiales</taxon>
        <taxon>Methylobacteriaceae</taxon>
        <taxon>Methylobacterium</taxon>
    </lineage>
</organism>
<evidence type="ECO:0000313" key="3">
    <source>
        <dbReference type="EMBL" id="AWN35046.1"/>
    </source>
</evidence>
<proteinExistence type="predicted"/>
<evidence type="ECO:0000256" key="1">
    <source>
        <dbReference type="SAM" id="MobiDB-lite"/>
    </source>
</evidence>
<dbReference type="SUPFAM" id="SSF52540">
    <property type="entry name" value="P-loop containing nucleoside triphosphate hydrolases"/>
    <property type="match status" value="1"/>
</dbReference>
<gene>
    <name evidence="3" type="ORF">DK427_04225</name>
</gene>
<protein>
    <recommendedName>
        <fullName evidence="2">ORC1/DEAH AAA+ ATPase domain-containing protein</fullName>
    </recommendedName>
</protein>
<dbReference type="Proteomes" id="UP000246058">
    <property type="component" value="Chromosome"/>
</dbReference>
<feature type="region of interest" description="Disordered" evidence="1">
    <location>
        <begin position="334"/>
        <end position="359"/>
    </location>
</feature>
<feature type="compositionally biased region" description="Basic residues" evidence="1">
    <location>
        <begin position="349"/>
        <end position="359"/>
    </location>
</feature>
<dbReference type="AlphaFoldDB" id="A0A2U8VNU4"/>
<evidence type="ECO:0000313" key="4">
    <source>
        <dbReference type="Proteomes" id="UP000246058"/>
    </source>
</evidence>
<name>A0A2U8VNU4_9HYPH</name>
<dbReference type="Pfam" id="PF13401">
    <property type="entry name" value="AAA_22"/>
    <property type="match status" value="1"/>
</dbReference>
<keyword evidence="4" id="KW-1185">Reference proteome</keyword>